<dbReference type="InterPro" id="IPR006342">
    <property type="entry name" value="FkbM_mtfrase"/>
</dbReference>
<reference evidence="2" key="1">
    <citation type="submission" date="2021-05" db="EMBL/GenBank/DDBJ databases">
        <authorList>
            <person name="Pietrasiak N."/>
            <person name="Ward R."/>
            <person name="Stajich J.E."/>
            <person name="Kurbessoian T."/>
        </authorList>
    </citation>
    <scope>NUCLEOTIDE SEQUENCE</scope>
    <source>
        <strain evidence="2">JT2-VF2</strain>
    </source>
</reference>
<proteinExistence type="predicted"/>
<dbReference type="InterPro" id="IPR052514">
    <property type="entry name" value="SAM-dependent_MTase"/>
</dbReference>
<dbReference type="Pfam" id="PF05050">
    <property type="entry name" value="Methyltransf_21"/>
    <property type="match status" value="1"/>
</dbReference>
<feature type="domain" description="Methyltransferase FkbM" evidence="1">
    <location>
        <begin position="109"/>
        <end position="261"/>
    </location>
</feature>
<evidence type="ECO:0000313" key="3">
    <source>
        <dbReference type="Proteomes" id="UP000715781"/>
    </source>
</evidence>
<dbReference type="PANTHER" id="PTHR34203">
    <property type="entry name" value="METHYLTRANSFERASE, FKBM FAMILY PROTEIN"/>
    <property type="match status" value="1"/>
</dbReference>
<sequence length="303" mass="34685">MQAFLKKIQAKISNKQNLLTNRKMHKKIIYVRDIQVLTREELESICRDRCYTAYIGKETLLCRVLGRYKFYCDAEDIGITPHLCLDGYWESWITMAMARILKKGWHCIDIGANHGYYSVLMADAVGSSGRVLAVEPNPKLVGLLERTLEVNGFQNHAKVLQKAISNIDNQLVQLVIPMGKGLNATICTDATLADKVVEVNTITLDNLTQDWSSVDFIKIDAEGAEQSIWYGMSETLRKNKNITIVMEFNCGRYSDPKMFLQDIESFGFQLQHIDYDSQIKNLTIEQCLTERPNEDWMLLLQCK</sequence>
<dbReference type="AlphaFoldDB" id="A0A951PYA1"/>
<dbReference type="EMBL" id="JAHHHN010000005">
    <property type="protein sequence ID" value="MBW4561743.1"/>
    <property type="molecule type" value="Genomic_DNA"/>
</dbReference>
<keyword evidence="2" id="KW-0808">Transferase</keyword>
<evidence type="ECO:0000313" key="2">
    <source>
        <dbReference type="EMBL" id="MBW4561743.1"/>
    </source>
</evidence>
<name>A0A951PYA1_9NOST</name>
<dbReference type="GO" id="GO:0032259">
    <property type="term" value="P:methylation"/>
    <property type="evidence" value="ECO:0007669"/>
    <property type="project" value="UniProtKB-KW"/>
</dbReference>
<dbReference type="SUPFAM" id="SSF53335">
    <property type="entry name" value="S-adenosyl-L-methionine-dependent methyltransferases"/>
    <property type="match status" value="1"/>
</dbReference>
<keyword evidence="2" id="KW-0489">Methyltransferase</keyword>
<gene>
    <name evidence="2" type="ORF">KME32_11415</name>
</gene>
<dbReference type="Proteomes" id="UP000715781">
    <property type="component" value="Unassembled WGS sequence"/>
</dbReference>
<protein>
    <submittedName>
        <fullName evidence="2">FkbM family methyltransferase</fullName>
    </submittedName>
</protein>
<reference evidence="2" key="2">
    <citation type="journal article" date="2022" name="Microbiol. Resour. Announc.">
        <title>Metagenome Sequencing to Explore Phylogenomics of Terrestrial Cyanobacteria.</title>
        <authorList>
            <person name="Ward R.D."/>
            <person name="Stajich J.E."/>
            <person name="Johansen J.R."/>
            <person name="Huntemann M."/>
            <person name="Clum A."/>
            <person name="Foster B."/>
            <person name="Foster B."/>
            <person name="Roux S."/>
            <person name="Palaniappan K."/>
            <person name="Varghese N."/>
            <person name="Mukherjee S."/>
            <person name="Reddy T.B.K."/>
            <person name="Daum C."/>
            <person name="Copeland A."/>
            <person name="Chen I.A."/>
            <person name="Ivanova N.N."/>
            <person name="Kyrpides N.C."/>
            <person name="Shapiro N."/>
            <person name="Eloe-Fadrosh E.A."/>
            <person name="Pietrasiak N."/>
        </authorList>
    </citation>
    <scope>NUCLEOTIDE SEQUENCE</scope>
    <source>
        <strain evidence="2">JT2-VF2</strain>
    </source>
</reference>
<dbReference type="InterPro" id="IPR029063">
    <property type="entry name" value="SAM-dependent_MTases_sf"/>
</dbReference>
<organism evidence="2 3">
    <name type="scientific">Mojavia pulchra JT2-VF2</name>
    <dbReference type="NCBI Taxonomy" id="287848"/>
    <lineage>
        <taxon>Bacteria</taxon>
        <taxon>Bacillati</taxon>
        <taxon>Cyanobacteriota</taxon>
        <taxon>Cyanophyceae</taxon>
        <taxon>Nostocales</taxon>
        <taxon>Nostocaceae</taxon>
    </lineage>
</organism>
<comment type="caution">
    <text evidence="2">The sequence shown here is derived from an EMBL/GenBank/DDBJ whole genome shotgun (WGS) entry which is preliminary data.</text>
</comment>
<dbReference type="NCBIfam" id="TIGR01444">
    <property type="entry name" value="fkbM_fam"/>
    <property type="match status" value="1"/>
</dbReference>
<dbReference type="PANTHER" id="PTHR34203:SF15">
    <property type="entry name" value="SLL1173 PROTEIN"/>
    <property type="match status" value="1"/>
</dbReference>
<accession>A0A951PYA1</accession>
<dbReference type="GO" id="GO:0008168">
    <property type="term" value="F:methyltransferase activity"/>
    <property type="evidence" value="ECO:0007669"/>
    <property type="project" value="UniProtKB-KW"/>
</dbReference>
<dbReference type="Gene3D" id="3.40.50.150">
    <property type="entry name" value="Vaccinia Virus protein VP39"/>
    <property type="match status" value="1"/>
</dbReference>
<evidence type="ECO:0000259" key="1">
    <source>
        <dbReference type="Pfam" id="PF05050"/>
    </source>
</evidence>